<proteinExistence type="predicted"/>
<dbReference type="AlphaFoldDB" id="A0A0K2VFV0"/>
<feature type="non-terminal residue" evidence="1">
    <location>
        <position position="1"/>
    </location>
</feature>
<sequence length="49" mass="5559">PESVRGVDLRSCSVFLSNFPRSPKDEPSKPPSTSCVLFQPNHWIVDDMR</sequence>
<organism evidence="1">
    <name type="scientific">Lepeophtheirus salmonis</name>
    <name type="common">Salmon louse</name>
    <name type="synonym">Caligus salmonis</name>
    <dbReference type="NCBI Taxonomy" id="72036"/>
    <lineage>
        <taxon>Eukaryota</taxon>
        <taxon>Metazoa</taxon>
        <taxon>Ecdysozoa</taxon>
        <taxon>Arthropoda</taxon>
        <taxon>Crustacea</taxon>
        <taxon>Multicrustacea</taxon>
        <taxon>Hexanauplia</taxon>
        <taxon>Copepoda</taxon>
        <taxon>Siphonostomatoida</taxon>
        <taxon>Caligidae</taxon>
        <taxon>Lepeophtheirus</taxon>
    </lineage>
</organism>
<accession>A0A0K2VFV0</accession>
<name>A0A0K2VFV0_LEPSM</name>
<dbReference type="EMBL" id="HACA01031455">
    <property type="protein sequence ID" value="CDW48816.1"/>
    <property type="molecule type" value="Transcribed_RNA"/>
</dbReference>
<reference evidence="1" key="1">
    <citation type="submission" date="2014-05" db="EMBL/GenBank/DDBJ databases">
        <authorList>
            <person name="Chronopoulou M."/>
        </authorList>
    </citation>
    <scope>NUCLEOTIDE SEQUENCE</scope>
    <source>
        <tissue evidence="1">Whole organism</tissue>
    </source>
</reference>
<evidence type="ECO:0000313" key="1">
    <source>
        <dbReference type="EMBL" id="CDW48816.1"/>
    </source>
</evidence>
<protein>
    <submittedName>
        <fullName evidence="1">Uncharacterized protein</fullName>
    </submittedName>
</protein>